<organism evidence="1 2">
    <name type="scientific">Schistosoma mattheei</name>
    <dbReference type="NCBI Taxonomy" id="31246"/>
    <lineage>
        <taxon>Eukaryota</taxon>
        <taxon>Metazoa</taxon>
        <taxon>Spiralia</taxon>
        <taxon>Lophotrochozoa</taxon>
        <taxon>Platyhelminthes</taxon>
        <taxon>Trematoda</taxon>
        <taxon>Digenea</taxon>
        <taxon>Strigeidida</taxon>
        <taxon>Schistosomatoidea</taxon>
        <taxon>Schistosomatidae</taxon>
        <taxon>Schistosoma</taxon>
    </lineage>
</organism>
<name>A0A3P8JXJ1_9TREM</name>
<evidence type="ECO:0000313" key="2">
    <source>
        <dbReference type="Proteomes" id="UP000269396"/>
    </source>
</evidence>
<reference evidence="1 2" key="1">
    <citation type="submission" date="2018-11" db="EMBL/GenBank/DDBJ databases">
        <authorList>
            <consortium name="Pathogen Informatics"/>
        </authorList>
    </citation>
    <scope>NUCLEOTIDE SEQUENCE [LARGE SCALE GENOMIC DNA]</scope>
    <source>
        <strain>Denwood</strain>
        <strain evidence="2">Zambia</strain>
    </source>
</reference>
<dbReference type="EMBL" id="UZAL01037192">
    <property type="protein sequence ID" value="VDP71346.1"/>
    <property type="molecule type" value="Genomic_DNA"/>
</dbReference>
<evidence type="ECO:0000313" key="1">
    <source>
        <dbReference type="EMBL" id="VDP71346.1"/>
    </source>
</evidence>
<sequence length="40" mass="4543">MSSSSLISFKRASLTTLRVIWRITSAALYLKPSTSERRNN</sequence>
<protein>
    <submittedName>
        <fullName evidence="1">Uncharacterized protein</fullName>
    </submittedName>
</protein>
<proteinExistence type="predicted"/>
<accession>A0A3P8JXJ1</accession>
<gene>
    <name evidence="1" type="ORF">SMTD_LOCUS16452</name>
</gene>
<dbReference type="Proteomes" id="UP000269396">
    <property type="component" value="Unassembled WGS sequence"/>
</dbReference>
<dbReference type="AlphaFoldDB" id="A0A3P8JXJ1"/>
<keyword evidence="2" id="KW-1185">Reference proteome</keyword>